<dbReference type="InterPro" id="IPR036397">
    <property type="entry name" value="RNaseH_sf"/>
</dbReference>
<dbReference type="NCBIfam" id="TIGR01865">
    <property type="entry name" value="cas_Csn1"/>
    <property type="match status" value="1"/>
</dbReference>
<dbReference type="EMBL" id="JACHVB010000059">
    <property type="protein sequence ID" value="MBC2595953.1"/>
    <property type="molecule type" value="Genomic_DNA"/>
</dbReference>
<dbReference type="GO" id="GO:0004519">
    <property type="term" value="F:endonuclease activity"/>
    <property type="evidence" value="ECO:0007669"/>
    <property type="project" value="UniProtKB-UniRule"/>
</dbReference>
<sequence>MNPVSFAFDIGHASLGWAAIEETGAMPQILGCGAVIFSPDDCQNHARAAFRRNRRNIAATRNRIKRLGRLLVHVGAFTEAQLRERMDQGRGHAFPWLLAAQVIRGYRQSLSWPELWDVIRWYAHNRGYDGNALWALAKTDKEQDEDSKKEENANRLMAQHGAMTMAETVCAFLGVDPVSKRAPALEAYFKGNDAAFPRRVVRDEVVRILRAHIGKLDGCDEAFVTCLCGDAENAWKAVDCPSIRLPGRFHGGLLFGQMVPRFDNRIIPLCRISAEKVPAKHCREFYRYRWGMLLCNLRVKGKSGEDSRRLSAEERVHVHAAMEESGYLTKTSLKKALREITGAEPANADSLFLTPEMERALTFDPVKHAVSSGRVAPVWAVLPDRQRKRFAGWLYKGKPSSLKRWRENMAADGVDLSDFDDAINIAYEAYKKRARKNARDLDGFIDEAISIVAYRPSGRAPYTRDLMQKAWEAVFDAGQPDPKDKGGCLEEKPEVVAQQLQRSIDAQTNNSLVRHRLLIFRRLLRDLVRNYAGGEVTRVGKVTLEVIRDLQEFSAKTAKEKAQLLGLKLADHKRAVQVIEKELPKYGGRYTISAGLIKKVRIAQDLNWTCPFTGKHYCFDDIVTLQVDREHIIPRSWRPSDSLDSLVLTWPEVNRMKGQQIAWAFMAGHECEKVPGTDLQLQSLSNYERCVDKLRPGRDPRGNRNAVFIDDDLRRWRRKQLLLMPEFDARRKKNSQQEGDSGFTGRDLTQTSHLNKLAALQARDELTERSDKLGPRIPQVVMLAGSVTAAVRKAWNLSGCLARVSPETEGQNKTAIREITHLHHGLDAVTLGLAAYFFPRDGRLWELMSRRRIGSDAERDEFKKRLGQFVTFSAGGNWEISDLPVELKNQIAECLMERRVVQHIPKTMRGLKVQQNTWRVLHQDPDDPEKMVLGMAMRDADKKRQPKTSREKKSKLHGLSPRDGTGKLARLKGSLIVEENYGIILDPEPAILTHSLVWKTLREVREKLGYMPRILRNGNAITVPAGRFCGTWRIRSIKDDSKKGLLVDLSFPDIVRMQSKGGGIKRDVRLSSLIKDKFTICQLDYSG</sequence>
<feature type="compositionally biased region" description="Basic and acidic residues" evidence="13">
    <location>
        <begin position="938"/>
        <end position="951"/>
    </location>
</feature>
<keyword evidence="6" id="KW-0460">Magnesium</keyword>
<comment type="caution">
    <text evidence="15">The sequence shown here is derived from an EMBL/GenBank/DDBJ whole genome shotgun (WGS) entry which is preliminary data.</text>
</comment>
<dbReference type="GO" id="GO:0003677">
    <property type="term" value="F:DNA binding"/>
    <property type="evidence" value="ECO:0007669"/>
    <property type="project" value="UniProtKB-UniRule"/>
</dbReference>
<comment type="cofactor">
    <cofactor evidence="1">
        <name>Mg(2+)</name>
        <dbReference type="ChEBI" id="CHEBI:18420"/>
    </cofactor>
</comment>
<keyword evidence="7" id="KW-0694">RNA-binding</keyword>
<comment type="subunit">
    <text evidence="11">Monomer. Binds crRNA and tracrRNA.</text>
</comment>
<dbReference type="Proteomes" id="UP000546464">
    <property type="component" value="Unassembled WGS sequence"/>
</dbReference>
<organism evidence="15 16">
    <name type="scientific">Ruficoccus amylovorans</name>
    <dbReference type="NCBI Taxonomy" id="1804625"/>
    <lineage>
        <taxon>Bacteria</taxon>
        <taxon>Pseudomonadati</taxon>
        <taxon>Verrucomicrobiota</taxon>
        <taxon>Opitutia</taxon>
        <taxon>Puniceicoccales</taxon>
        <taxon>Cerasicoccaceae</taxon>
        <taxon>Ruficoccus</taxon>
    </lineage>
</organism>
<dbReference type="InterPro" id="IPR033114">
    <property type="entry name" value="HNH_CAS9"/>
</dbReference>
<dbReference type="GO" id="GO:0046872">
    <property type="term" value="F:metal ion binding"/>
    <property type="evidence" value="ECO:0007669"/>
    <property type="project" value="UniProtKB-KW"/>
</dbReference>
<evidence type="ECO:0000256" key="8">
    <source>
        <dbReference type="ARBA" id="ARBA00023118"/>
    </source>
</evidence>
<evidence type="ECO:0000256" key="12">
    <source>
        <dbReference type="PROSITE-ProRule" id="PRU01085"/>
    </source>
</evidence>
<evidence type="ECO:0000256" key="2">
    <source>
        <dbReference type="ARBA" id="ARBA00022722"/>
    </source>
</evidence>
<evidence type="ECO:0000256" key="6">
    <source>
        <dbReference type="ARBA" id="ARBA00022842"/>
    </source>
</evidence>
<evidence type="ECO:0000256" key="9">
    <source>
        <dbReference type="ARBA" id="ARBA00023125"/>
    </source>
</evidence>
<feature type="domain" description="HNH Cas9-type" evidence="14">
    <location>
        <begin position="554"/>
        <end position="713"/>
    </location>
</feature>
<name>A0A842HHE9_9BACT</name>
<keyword evidence="5 12" id="KW-0378">Hydrolase</keyword>
<dbReference type="Gene3D" id="3.30.420.10">
    <property type="entry name" value="Ribonuclease H-like superfamily/Ribonuclease H"/>
    <property type="match status" value="1"/>
</dbReference>
<evidence type="ECO:0000256" key="4">
    <source>
        <dbReference type="ARBA" id="ARBA00022759"/>
    </source>
</evidence>
<evidence type="ECO:0000313" key="15">
    <source>
        <dbReference type="EMBL" id="MBC2595953.1"/>
    </source>
</evidence>
<keyword evidence="8" id="KW-0051">Antiviral defense</keyword>
<dbReference type="GO" id="GO:0051607">
    <property type="term" value="P:defense response to virus"/>
    <property type="evidence" value="ECO:0007669"/>
    <property type="project" value="UniProtKB-KW"/>
</dbReference>
<feature type="region of interest" description="Disordered" evidence="13">
    <location>
        <begin position="937"/>
        <end position="965"/>
    </location>
</feature>
<protein>
    <recommendedName>
        <fullName evidence="14">HNH Cas9-type domain-containing protein</fullName>
    </recommendedName>
</protein>
<dbReference type="GO" id="GO:0003723">
    <property type="term" value="F:RNA binding"/>
    <property type="evidence" value="ECO:0007669"/>
    <property type="project" value="UniProtKB-UniRule"/>
</dbReference>
<feature type="region of interest" description="Disordered" evidence="13">
    <location>
        <begin position="729"/>
        <end position="748"/>
    </location>
</feature>
<dbReference type="GO" id="GO:0016787">
    <property type="term" value="F:hydrolase activity"/>
    <property type="evidence" value="ECO:0007669"/>
    <property type="project" value="UniProtKB-KW"/>
</dbReference>
<dbReference type="RefSeq" id="WP_185676877.1">
    <property type="nucleotide sequence ID" value="NZ_JACHVB010000059.1"/>
</dbReference>
<evidence type="ECO:0000256" key="3">
    <source>
        <dbReference type="ARBA" id="ARBA00022723"/>
    </source>
</evidence>
<evidence type="ECO:0000256" key="13">
    <source>
        <dbReference type="SAM" id="MobiDB-lite"/>
    </source>
</evidence>
<evidence type="ECO:0000256" key="10">
    <source>
        <dbReference type="ARBA" id="ARBA00023211"/>
    </source>
</evidence>
<evidence type="ECO:0000256" key="1">
    <source>
        <dbReference type="ARBA" id="ARBA00001946"/>
    </source>
</evidence>
<keyword evidence="4 12" id="KW-0255">Endonuclease</keyword>
<dbReference type="InterPro" id="IPR028629">
    <property type="entry name" value="Cas9"/>
</dbReference>
<evidence type="ECO:0000256" key="5">
    <source>
        <dbReference type="ARBA" id="ARBA00022801"/>
    </source>
</evidence>
<reference evidence="15 16" key="1">
    <citation type="submission" date="2020-07" db="EMBL/GenBank/DDBJ databases">
        <authorList>
            <person name="Feng X."/>
        </authorList>
    </citation>
    <scope>NUCLEOTIDE SEQUENCE [LARGE SCALE GENOMIC DNA]</scope>
    <source>
        <strain evidence="15 16">JCM31066</strain>
    </source>
</reference>
<keyword evidence="2 12" id="KW-0540">Nuclease</keyword>
<evidence type="ECO:0000313" key="16">
    <source>
        <dbReference type="Proteomes" id="UP000546464"/>
    </source>
</evidence>
<proteinExistence type="predicted"/>
<dbReference type="Pfam" id="PF13395">
    <property type="entry name" value="HNH_4"/>
    <property type="match status" value="1"/>
</dbReference>
<evidence type="ECO:0000256" key="11">
    <source>
        <dbReference type="ARBA" id="ARBA00046380"/>
    </source>
</evidence>
<accession>A0A842HHE9</accession>
<keyword evidence="10" id="KW-0464">Manganese</keyword>
<dbReference type="AlphaFoldDB" id="A0A842HHE9"/>
<keyword evidence="9 12" id="KW-0238">DNA-binding</keyword>
<dbReference type="InterPro" id="IPR003615">
    <property type="entry name" value="HNH_nuc"/>
</dbReference>
<evidence type="ECO:0000256" key="7">
    <source>
        <dbReference type="ARBA" id="ARBA00022884"/>
    </source>
</evidence>
<evidence type="ECO:0000259" key="14">
    <source>
        <dbReference type="PROSITE" id="PS51749"/>
    </source>
</evidence>
<gene>
    <name evidence="15" type="ORF">H5P28_16935</name>
</gene>
<keyword evidence="16" id="KW-1185">Reference proteome</keyword>
<keyword evidence="3" id="KW-0479">Metal-binding</keyword>
<dbReference type="PROSITE" id="PS51749">
    <property type="entry name" value="HNH_CAS9"/>
    <property type="match status" value="1"/>
</dbReference>